<dbReference type="SUPFAM" id="SSF51366">
    <property type="entry name" value="Ribulose-phoshate binding barrel"/>
    <property type="match status" value="1"/>
</dbReference>
<evidence type="ECO:0000313" key="1">
    <source>
        <dbReference type="EMBL" id="GHO50531.1"/>
    </source>
</evidence>
<gene>
    <name evidence="1" type="ORF">KSX_86940</name>
</gene>
<dbReference type="InterPro" id="IPR008567">
    <property type="entry name" value="BKACE"/>
</dbReference>
<proteinExistence type="predicted"/>
<protein>
    <submittedName>
        <fullName evidence="1">3-keto-5-aminohexanoate cleavage enzyme</fullName>
    </submittedName>
</protein>
<dbReference type="Gene3D" id="3.20.20.70">
    <property type="entry name" value="Aldolase class I"/>
    <property type="match status" value="2"/>
</dbReference>
<dbReference type="PANTHER" id="PTHR37418:SF1">
    <property type="entry name" value="3-KETO-5-AMINOHEXANOATE CLEAVAGE PROTEIN"/>
    <property type="match status" value="1"/>
</dbReference>
<evidence type="ECO:0000313" key="2">
    <source>
        <dbReference type="Proteomes" id="UP000612362"/>
    </source>
</evidence>
<dbReference type="InterPro" id="IPR011060">
    <property type="entry name" value="RibuloseP-bd_barrel"/>
</dbReference>
<dbReference type="PANTHER" id="PTHR37418">
    <property type="entry name" value="3-KETO-5-AMINOHEXANOATE CLEAVAGE ENZYME-RELATED"/>
    <property type="match status" value="1"/>
</dbReference>
<name>A0A8J3MY07_9CHLR</name>
<keyword evidence="2" id="KW-1185">Reference proteome</keyword>
<dbReference type="Pfam" id="PF05853">
    <property type="entry name" value="BKACE"/>
    <property type="match status" value="1"/>
</dbReference>
<dbReference type="EMBL" id="BNJF01000008">
    <property type="protein sequence ID" value="GHO50531.1"/>
    <property type="molecule type" value="Genomic_DNA"/>
</dbReference>
<dbReference type="AlphaFoldDB" id="A0A8J3MY07"/>
<dbReference type="RefSeq" id="WP_220199525.1">
    <property type="nucleotide sequence ID" value="NZ_BNJF01000008.1"/>
</dbReference>
<comment type="caution">
    <text evidence="1">The sequence shown here is derived from an EMBL/GenBank/DDBJ whole genome shotgun (WGS) entry which is preliminary data.</text>
</comment>
<organism evidence="1 2">
    <name type="scientific">Ktedonospora formicarum</name>
    <dbReference type="NCBI Taxonomy" id="2778364"/>
    <lineage>
        <taxon>Bacteria</taxon>
        <taxon>Bacillati</taxon>
        <taxon>Chloroflexota</taxon>
        <taxon>Ktedonobacteria</taxon>
        <taxon>Ktedonobacterales</taxon>
        <taxon>Ktedonobacteraceae</taxon>
        <taxon>Ktedonospora</taxon>
    </lineage>
</organism>
<dbReference type="InterPro" id="IPR013785">
    <property type="entry name" value="Aldolase_TIM"/>
</dbReference>
<dbReference type="Proteomes" id="UP000612362">
    <property type="component" value="Unassembled WGS sequence"/>
</dbReference>
<accession>A0A8J3MY07</accession>
<dbReference type="GO" id="GO:0043720">
    <property type="term" value="F:3-keto-5-aminohexanoate cleavage activity"/>
    <property type="evidence" value="ECO:0007669"/>
    <property type="project" value="InterPro"/>
</dbReference>
<reference evidence="1" key="1">
    <citation type="submission" date="2020-10" db="EMBL/GenBank/DDBJ databases">
        <title>Taxonomic study of unclassified bacteria belonging to the class Ktedonobacteria.</title>
        <authorList>
            <person name="Yabe S."/>
            <person name="Wang C.M."/>
            <person name="Zheng Y."/>
            <person name="Sakai Y."/>
            <person name="Cavaletti L."/>
            <person name="Monciardini P."/>
            <person name="Donadio S."/>
        </authorList>
    </citation>
    <scope>NUCLEOTIDE SEQUENCE</scope>
    <source>
        <strain evidence="1">SOSP1-1</strain>
    </source>
</reference>
<sequence>MNQTRIGLQATLNGDLTKAAHAAVPVSVEELARDAAACVAAGARAIHLHPRDAEGRERLNAGIVDAVVMAVRNACGVPVGVSTGAWIEPDLSRRLDLVRAWSAPDYASVNMSEPGSLEVMMALIQAGVSIEAGVWTVEDAERLAASGLGGQVTRILVEPVAVSVADALGLVEDIHRALDRLGLTAPRLQHGDGEATWVLLTDAIHRGLDTRIGLEDTLYEPSGERTTGNASLVRAAVGLGASTA</sequence>